<evidence type="ECO:0008006" key="4">
    <source>
        <dbReference type="Google" id="ProtNLM"/>
    </source>
</evidence>
<feature type="transmembrane region" description="Helical" evidence="1">
    <location>
        <begin position="196"/>
        <end position="219"/>
    </location>
</feature>
<sequence length="270" mass="27342">MAARAASGVLAVLGTLLLVVGIVAGFARYEVLDGARFAATADQLRKDPQVAAQLGIVISDRVVAANPNLRLLRPLVQRTATSVLTRDSLTPLVAGAVEPVHEAIVSGRAADAALELNQVGAQVVDALRTVRPDLQISAPADLTVGQQALGAQQALETAAKAAAWVTLASWLSPLIGVLLLAVAGGLRGGPRSALRFVGIGLICAATVFAVAVGVGAFAARSITVTSVASASIKAAWTQLAPTLWILAGIAAVIGVVVTAVTHVGEGPRRT</sequence>
<organism evidence="2 3">
    <name type="scientific">Branchiibius cervicis</name>
    <dbReference type="NCBI Taxonomy" id="908252"/>
    <lineage>
        <taxon>Bacteria</taxon>
        <taxon>Bacillati</taxon>
        <taxon>Actinomycetota</taxon>
        <taxon>Actinomycetes</taxon>
        <taxon>Micrococcales</taxon>
        <taxon>Dermacoccaceae</taxon>
        <taxon>Branchiibius</taxon>
    </lineage>
</organism>
<keyword evidence="1" id="KW-1133">Transmembrane helix</keyword>
<gene>
    <name evidence="2" type="ORF">ACFQBT_00465</name>
</gene>
<dbReference type="RefSeq" id="WP_377819871.1">
    <property type="nucleotide sequence ID" value="NZ_JBHSWJ010000002.1"/>
</dbReference>
<comment type="caution">
    <text evidence="2">The sequence shown here is derived from an EMBL/GenBank/DDBJ whole genome shotgun (WGS) entry which is preliminary data.</text>
</comment>
<accession>A0ABW2AMV2</accession>
<dbReference type="Proteomes" id="UP001596356">
    <property type="component" value="Unassembled WGS sequence"/>
</dbReference>
<keyword evidence="3" id="KW-1185">Reference proteome</keyword>
<reference evidence="3" key="1">
    <citation type="journal article" date="2019" name="Int. J. Syst. Evol. Microbiol.">
        <title>The Global Catalogue of Microorganisms (GCM) 10K type strain sequencing project: providing services to taxonomists for standard genome sequencing and annotation.</title>
        <authorList>
            <consortium name="The Broad Institute Genomics Platform"/>
            <consortium name="The Broad Institute Genome Sequencing Center for Infectious Disease"/>
            <person name="Wu L."/>
            <person name="Ma J."/>
        </authorList>
    </citation>
    <scope>NUCLEOTIDE SEQUENCE [LARGE SCALE GENOMIC DNA]</scope>
    <source>
        <strain evidence="3">NBRC 106593</strain>
    </source>
</reference>
<evidence type="ECO:0000256" key="1">
    <source>
        <dbReference type="SAM" id="Phobius"/>
    </source>
</evidence>
<keyword evidence="1" id="KW-0472">Membrane</keyword>
<protein>
    <recommendedName>
        <fullName evidence="4">Integral membrane protein</fullName>
    </recommendedName>
</protein>
<evidence type="ECO:0000313" key="2">
    <source>
        <dbReference type="EMBL" id="MFC6712408.1"/>
    </source>
</evidence>
<feature type="transmembrane region" description="Helical" evidence="1">
    <location>
        <begin position="161"/>
        <end position="184"/>
    </location>
</feature>
<feature type="transmembrane region" description="Helical" evidence="1">
    <location>
        <begin position="239"/>
        <end position="260"/>
    </location>
</feature>
<name>A0ABW2AMV2_9MICO</name>
<evidence type="ECO:0000313" key="3">
    <source>
        <dbReference type="Proteomes" id="UP001596356"/>
    </source>
</evidence>
<proteinExistence type="predicted"/>
<keyword evidence="1" id="KW-0812">Transmembrane</keyword>
<dbReference type="EMBL" id="JBHSWJ010000002">
    <property type="protein sequence ID" value="MFC6712408.1"/>
    <property type="molecule type" value="Genomic_DNA"/>
</dbReference>